<evidence type="ECO:0000313" key="8">
    <source>
        <dbReference type="Proteomes" id="UP000001307"/>
    </source>
</evidence>
<proteinExistence type="inferred from homology"/>
<reference evidence="7" key="1">
    <citation type="journal article" date="2010" name="Science">
        <title>Plasticity of animal genome architecture unmasked by rapid evolution of a pelagic tunicate.</title>
        <authorList>
            <person name="Denoeud F."/>
            <person name="Henriet S."/>
            <person name="Mungpakdee S."/>
            <person name="Aury J.M."/>
            <person name="Da Silva C."/>
            <person name="Brinkmann H."/>
            <person name="Mikhaleva J."/>
            <person name="Olsen L.C."/>
            <person name="Jubin C."/>
            <person name="Canestro C."/>
            <person name="Bouquet J.M."/>
            <person name="Danks G."/>
            <person name="Poulain J."/>
            <person name="Campsteijn C."/>
            <person name="Adamski M."/>
            <person name="Cross I."/>
            <person name="Yadetie F."/>
            <person name="Muffato M."/>
            <person name="Louis A."/>
            <person name="Butcher S."/>
            <person name="Tsagkogeorga G."/>
            <person name="Konrad A."/>
            <person name="Singh S."/>
            <person name="Jensen M.F."/>
            <person name="Cong E.H."/>
            <person name="Eikeseth-Otteraa H."/>
            <person name="Noel B."/>
            <person name="Anthouard V."/>
            <person name="Porcel B.M."/>
            <person name="Kachouri-Lafond R."/>
            <person name="Nishino A."/>
            <person name="Ugolini M."/>
            <person name="Chourrout P."/>
            <person name="Nishida H."/>
            <person name="Aasland R."/>
            <person name="Huzurbazar S."/>
            <person name="Westhof E."/>
            <person name="Delsuc F."/>
            <person name="Lehrach H."/>
            <person name="Reinhardt R."/>
            <person name="Weissenbach J."/>
            <person name="Roy S.W."/>
            <person name="Artiguenave F."/>
            <person name="Postlethwait J.H."/>
            <person name="Manak J.R."/>
            <person name="Thompson E.M."/>
            <person name="Jaillon O."/>
            <person name="Du Pasquier L."/>
            <person name="Boudinot P."/>
            <person name="Liberles D.A."/>
            <person name="Volff J.N."/>
            <person name="Philippe H."/>
            <person name="Lenhard B."/>
            <person name="Roest Crollius H."/>
            <person name="Wincker P."/>
            <person name="Chourrout D."/>
        </authorList>
    </citation>
    <scope>NUCLEOTIDE SEQUENCE [LARGE SCALE GENOMIC DNA]</scope>
</reference>
<dbReference type="GO" id="GO:0003924">
    <property type="term" value="F:GTPase activity"/>
    <property type="evidence" value="ECO:0007669"/>
    <property type="project" value="InterPro"/>
</dbReference>
<dbReference type="Proteomes" id="UP000001307">
    <property type="component" value="Unassembled WGS sequence"/>
</dbReference>
<dbReference type="InterPro" id="IPR015894">
    <property type="entry name" value="Guanylate-bd_N"/>
</dbReference>
<name>E4WQQ8_OIKDI</name>
<dbReference type="CDD" id="cd01851">
    <property type="entry name" value="GBP"/>
    <property type="match status" value="1"/>
</dbReference>
<comment type="similarity">
    <text evidence="4">Belongs to the TRAFAC class dynamin-like GTPase superfamily. GB1/RHD3 GTPase family.</text>
</comment>
<keyword evidence="1" id="KW-0547">Nucleotide-binding</keyword>
<gene>
    <name evidence="7" type="ORF">GSOID_T00000958001</name>
</gene>
<keyword evidence="5" id="KW-0472">Membrane</keyword>
<dbReference type="InterPro" id="IPR030386">
    <property type="entry name" value="G_GB1_RHD3_dom"/>
</dbReference>
<dbReference type="GO" id="GO:0005525">
    <property type="term" value="F:GTP binding"/>
    <property type="evidence" value="ECO:0007669"/>
    <property type="project" value="UniProtKB-KW"/>
</dbReference>
<dbReference type="InParanoid" id="E4WQQ8"/>
<dbReference type="Gene3D" id="1.20.58.420">
    <property type="entry name" value="AHSP"/>
    <property type="match status" value="1"/>
</dbReference>
<accession>E4WQQ8</accession>
<dbReference type="InterPro" id="IPR036543">
    <property type="entry name" value="Guanylate-bd_C_sf"/>
</dbReference>
<keyword evidence="8" id="KW-1185">Reference proteome</keyword>
<dbReference type="Gene3D" id="3.40.50.300">
    <property type="entry name" value="P-loop containing nucleotide triphosphate hydrolases"/>
    <property type="match status" value="1"/>
</dbReference>
<sequence>MVEEIKPSAIQVIKPLLVTEDEEEKTKYELQVEALESLLTDKEVADLPVSVISVTGAFRTGKSFLLNYLLRYLTALEKEESEDQWLGDFDQELEGFKWRRGADPETSGIMAWNKVFVIEPIPGQKQAILLLDTQGAFDLDSDVKDITLIFALSTMLSSIQIYNVRGNLQTDNLQHLQLFTEFGRQAIAQDVSDSQPFQNLLFLVRDWQLDDSEGFDGGSQLLEKLMKITPKMNDEKRELREHVKSCFKSIRGFLMSHPGDAVRKGEFKGETSKLHPDFVSNMKTLVPELLNLPDVKVDTAGNPLSCAELCDYFKKYTAIFQNEEMPETVTIMEATAEVNHHMAVQKAKASFKQEIDEIIPKQLGYLQANAFDEKSQEVMTKALSVFDGTKRMLSKKYGPKFRHDLESELVSDIEQKRKLNDERRAAKLVQTPLIIIVALFVCWFAIFILEMLWLSPVAAFVNVLSTLLIGGILVWLADQSNLIPGGFPVQQIIDMIAELLRDNILKPMAGVAMNGIRQANPDVARIIQQVAAPKGDKED</sequence>
<feature type="transmembrane region" description="Helical" evidence="5">
    <location>
        <begin position="459"/>
        <end position="477"/>
    </location>
</feature>
<evidence type="ECO:0000256" key="1">
    <source>
        <dbReference type="ARBA" id="ARBA00022741"/>
    </source>
</evidence>
<evidence type="ECO:0000313" key="7">
    <source>
        <dbReference type="EMBL" id="CBY20949.1"/>
    </source>
</evidence>
<dbReference type="SUPFAM" id="SSF52540">
    <property type="entry name" value="P-loop containing nucleoside triphosphate hydrolases"/>
    <property type="match status" value="1"/>
</dbReference>
<dbReference type="Pfam" id="PF02263">
    <property type="entry name" value="GBP"/>
    <property type="match status" value="1"/>
</dbReference>
<dbReference type="FunCoup" id="E4WQQ8">
    <property type="interactions" value="119"/>
</dbReference>
<feature type="transmembrane region" description="Helical" evidence="5">
    <location>
        <begin position="433"/>
        <end position="453"/>
    </location>
</feature>
<dbReference type="OrthoDB" id="7788754at2759"/>
<protein>
    <recommendedName>
        <fullName evidence="6">GB1/RHD3-type G domain-containing protein</fullName>
    </recommendedName>
</protein>
<dbReference type="AlphaFoldDB" id="E4WQQ8"/>
<dbReference type="SUPFAM" id="SSF48340">
    <property type="entry name" value="Interferon-induced guanylate-binding protein 1 (GBP1), C-terminal domain"/>
    <property type="match status" value="1"/>
</dbReference>
<evidence type="ECO:0000256" key="5">
    <source>
        <dbReference type="SAM" id="Phobius"/>
    </source>
</evidence>
<keyword evidence="2" id="KW-0378">Hydrolase</keyword>
<evidence type="ECO:0000259" key="6">
    <source>
        <dbReference type="PROSITE" id="PS51715"/>
    </source>
</evidence>
<keyword evidence="5" id="KW-0812">Transmembrane</keyword>
<dbReference type="PANTHER" id="PTHR10751">
    <property type="entry name" value="GUANYLATE BINDING PROTEIN"/>
    <property type="match status" value="1"/>
</dbReference>
<dbReference type="InterPro" id="IPR027417">
    <property type="entry name" value="P-loop_NTPase"/>
</dbReference>
<dbReference type="PROSITE" id="PS51715">
    <property type="entry name" value="G_GB1_RHD3"/>
    <property type="match status" value="1"/>
</dbReference>
<organism evidence="7">
    <name type="scientific">Oikopleura dioica</name>
    <name type="common">Tunicate</name>
    <dbReference type="NCBI Taxonomy" id="34765"/>
    <lineage>
        <taxon>Eukaryota</taxon>
        <taxon>Metazoa</taxon>
        <taxon>Chordata</taxon>
        <taxon>Tunicata</taxon>
        <taxon>Appendicularia</taxon>
        <taxon>Copelata</taxon>
        <taxon>Oikopleuridae</taxon>
        <taxon>Oikopleura</taxon>
    </lineage>
</organism>
<feature type="domain" description="GB1/RHD3-type G" evidence="6">
    <location>
        <begin position="46"/>
        <end position="295"/>
    </location>
</feature>
<dbReference type="EMBL" id="FN653015">
    <property type="protein sequence ID" value="CBY20949.1"/>
    <property type="molecule type" value="Genomic_DNA"/>
</dbReference>
<keyword evidence="5" id="KW-1133">Transmembrane helix</keyword>
<evidence type="ECO:0000256" key="3">
    <source>
        <dbReference type="ARBA" id="ARBA00023134"/>
    </source>
</evidence>
<keyword evidence="3" id="KW-0342">GTP-binding</keyword>
<evidence type="ECO:0000256" key="2">
    <source>
        <dbReference type="ARBA" id="ARBA00022801"/>
    </source>
</evidence>
<evidence type="ECO:0000256" key="4">
    <source>
        <dbReference type="PROSITE-ProRule" id="PRU01052"/>
    </source>
</evidence>